<name>A0A3B3SYI9_9TELE</name>
<dbReference type="Ensembl" id="ENSPKIT00000016098.1">
    <property type="protein sequence ID" value="ENSPKIP00000035171.1"/>
    <property type="gene ID" value="ENSPKIG00000014222.1"/>
</dbReference>
<evidence type="ECO:0000259" key="1">
    <source>
        <dbReference type="Pfam" id="PF14643"/>
    </source>
</evidence>
<sequence>EDQKKWIMELDTVLGQYESDRTTKITAVLKKYSALLEDVSYMMPPDIHRLIDGEAMMMNQAILANRRAVARLVLQATEKHLQKGLLLRLHWEDKVQDWTRLKVQASVDRFREFMSDPLIQEPRGVQGTLESMRAKQEHLSQKLQTELSLVPPRCSKELVSEWHSSLSALHEQIGDEKHSGCFAALCSDKHSGCFDAAPQAAFECLARRAAAVSQSLFRFMRGAAELWEVHTARLQRADRQLKVQLEEVRQAHQRENQVRRLFSHVHQCENWSSLESSHARHHQDLAI</sequence>
<dbReference type="STRING" id="1676925.ENSPKIP00000035171"/>
<dbReference type="GeneTree" id="ENSGT00940000153246"/>
<proteinExistence type="predicted"/>
<accession>A0A3B3SYI9</accession>
<dbReference type="PANTHER" id="PTHR21444">
    <property type="entry name" value="COILED-COIL DOMAIN-CONTAINING PROTEIN 180"/>
    <property type="match status" value="1"/>
</dbReference>
<dbReference type="InterPro" id="IPR028089">
    <property type="entry name" value="DUF4455"/>
</dbReference>
<feature type="domain" description="DUF4455" evidence="1">
    <location>
        <begin position="200"/>
        <end position="258"/>
    </location>
</feature>
<dbReference type="PANTHER" id="PTHR21444:SF14">
    <property type="entry name" value="COILED-COIL DOMAIN-CONTAINING PROTEIN 180"/>
    <property type="match status" value="1"/>
</dbReference>
<keyword evidence="3" id="KW-1185">Reference proteome</keyword>
<dbReference type="Pfam" id="PF14643">
    <property type="entry name" value="DUF4455"/>
    <property type="match status" value="2"/>
</dbReference>
<evidence type="ECO:0000313" key="3">
    <source>
        <dbReference type="Proteomes" id="UP000261540"/>
    </source>
</evidence>
<feature type="domain" description="DUF4455" evidence="1">
    <location>
        <begin position="2"/>
        <end position="188"/>
    </location>
</feature>
<protein>
    <recommendedName>
        <fullName evidence="1">DUF4455 domain-containing protein</fullName>
    </recommendedName>
</protein>
<reference evidence="2" key="1">
    <citation type="submission" date="2025-08" db="UniProtKB">
        <authorList>
            <consortium name="Ensembl"/>
        </authorList>
    </citation>
    <scope>IDENTIFICATION</scope>
</reference>
<reference evidence="2" key="2">
    <citation type="submission" date="2025-09" db="UniProtKB">
        <authorList>
            <consortium name="Ensembl"/>
        </authorList>
    </citation>
    <scope>IDENTIFICATION</scope>
</reference>
<evidence type="ECO:0000313" key="2">
    <source>
        <dbReference type="Ensembl" id="ENSPKIP00000035171.1"/>
    </source>
</evidence>
<dbReference type="AlphaFoldDB" id="A0A3B3SYI9"/>
<dbReference type="Proteomes" id="UP000261540">
    <property type="component" value="Unplaced"/>
</dbReference>
<organism evidence="2 3">
    <name type="scientific">Paramormyrops kingsleyae</name>
    <dbReference type="NCBI Taxonomy" id="1676925"/>
    <lineage>
        <taxon>Eukaryota</taxon>
        <taxon>Metazoa</taxon>
        <taxon>Chordata</taxon>
        <taxon>Craniata</taxon>
        <taxon>Vertebrata</taxon>
        <taxon>Euteleostomi</taxon>
        <taxon>Actinopterygii</taxon>
        <taxon>Neopterygii</taxon>
        <taxon>Teleostei</taxon>
        <taxon>Osteoglossocephala</taxon>
        <taxon>Osteoglossomorpha</taxon>
        <taxon>Osteoglossiformes</taxon>
        <taxon>Mormyridae</taxon>
        <taxon>Paramormyrops</taxon>
    </lineage>
</organism>